<feature type="compositionally biased region" description="Low complexity" evidence="1">
    <location>
        <begin position="81"/>
        <end position="100"/>
    </location>
</feature>
<dbReference type="EMBL" id="BAABDQ010000010">
    <property type="protein sequence ID" value="GAA3561522.1"/>
    <property type="molecule type" value="Genomic_DNA"/>
</dbReference>
<keyword evidence="3" id="KW-1185">Reference proteome</keyword>
<evidence type="ECO:0000256" key="1">
    <source>
        <dbReference type="SAM" id="MobiDB-lite"/>
    </source>
</evidence>
<evidence type="ECO:0000313" key="2">
    <source>
        <dbReference type="EMBL" id="GAA3561522.1"/>
    </source>
</evidence>
<evidence type="ECO:0008006" key="4">
    <source>
        <dbReference type="Google" id="ProtNLM"/>
    </source>
</evidence>
<proteinExistence type="predicted"/>
<dbReference type="Proteomes" id="UP001500630">
    <property type="component" value="Unassembled WGS sequence"/>
</dbReference>
<reference evidence="3" key="1">
    <citation type="journal article" date="2019" name="Int. J. Syst. Evol. Microbiol.">
        <title>The Global Catalogue of Microorganisms (GCM) 10K type strain sequencing project: providing services to taxonomists for standard genome sequencing and annotation.</title>
        <authorList>
            <consortium name="The Broad Institute Genomics Platform"/>
            <consortium name="The Broad Institute Genome Sequencing Center for Infectious Disease"/>
            <person name="Wu L."/>
            <person name="Ma J."/>
        </authorList>
    </citation>
    <scope>NUCLEOTIDE SEQUENCE [LARGE SCALE GENOMIC DNA]</scope>
    <source>
        <strain evidence="3">JCM 17326</strain>
    </source>
</reference>
<gene>
    <name evidence="2" type="ORF">GCM10022419_047680</name>
</gene>
<name>A0ABP6X5F1_9ACTN</name>
<sequence length="482" mass="48946">MRGSIAVEIVQVVRAARGSIAVVTVLAGRAARGSIAVVMVLAGRAARGSIAVVMVLVALAGCGGTPGRGGSPTDPGGPPGTGTSSGAPGQSSASGGPSPDGTGGPSDHAVGSITPVPMPGTAPAALPADPARCAQPALSMDDLRAAPSASPWRVVSRGEGHGRLDDLAVGGDGAVWATHSTQRRETGGVVETFEGLRRWDGARWESFPLPRAAVTAVGAVSGELAWAFGQSGQVGTFSDGRLVPGRFAGRDGSGIGLYGTAARGPWVVSGRTALRWDGSAWQAYRLPVGASAVGGEGANVWTVSAAVSPAQPAAHRSSARPQPAARWNGSAWQAVGVPELGLPRKVSSPRAHLDDVAVLGTDDVWAVGGVSWLAPGKTDAQGEPLEILRPVALHWDGGGWRCLWGASGRTFTQAEPDGRGGVWVLDSTGSRLLHHAGGRWTSTEIAGTVTTLSHRPGSDEVYAAGSTPNTTDLTQVTLWRNH</sequence>
<feature type="region of interest" description="Disordered" evidence="1">
    <location>
        <begin position="66"/>
        <end position="128"/>
    </location>
</feature>
<protein>
    <recommendedName>
        <fullName evidence="4">Photosynthesis system II assembly factor Ycf48/Hcf136-like domain-containing protein</fullName>
    </recommendedName>
</protein>
<accession>A0ABP6X5F1</accession>
<comment type="caution">
    <text evidence="2">The sequence shown here is derived from an EMBL/GenBank/DDBJ whole genome shotgun (WGS) entry which is preliminary data.</text>
</comment>
<organism evidence="2 3">
    <name type="scientific">Nonomuraea rosea</name>
    <dbReference type="NCBI Taxonomy" id="638574"/>
    <lineage>
        <taxon>Bacteria</taxon>
        <taxon>Bacillati</taxon>
        <taxon>Actinomycetota</taxon>
        <taxon>Actinomycetes</taxon>
        <taxon>Streptosporangiales</taxon>
        <taxon>Streptosporangiaceae</taxon>
        <taxon>Nonomuraea</taxon>
    </lineage>
</organism>
<evidence type="ECO:0000313" key="3">
    <source>
        <dbReference type="Proteomes" id="UP001500630"/>
    </source>
</evidence>